<dbReference type="FunFam" id="3.20.20.80:FF:000009">
    <property type="entry name" value="O-GlcNAcase BT_4395"/>
    <property type="match status" value="1"/>
</dbReference>
<evidence type="ECO:0000256" key="8">
    <source>
        <dbReference type="SAM" id="MobiDB-lite"/>
    </source>
</evidence>
<feature type="compositionally biased region" description="Polar residues" evidence="8">
    <location>
        <begin position="553"/>
        <end position="580"/>
    </location>
</feature>
<reference evidence="10" key="1">
    <citation type="journal article" date="2016" name="Sci. Rep.">
        <title>Molecular characterization of firefly nuptial gifts: a multi-omics approach sheds light on postcopulatory sexual selection.</title>
        <authorList>
            <person name="Al-Wathiqui N."/>
            <person name="Fallon T.R."/>
            <person name="South A."/>
            <person name="Weng J.K."/>
            <person name="Lewis S.M."/>
        </authorList>
    </citation>
    <scope>NUCLEOTIDE SEQUENCE</scope>
</reference>
<accession>A0A1Y1MDX7</accession>
<dbReference type="PANTHER" id="PTHR13170">
    <property type="entry name" value="O-GLCNACASE"/>
    <property type="match status" value="1"/>
</dbReference>
<comment type="catalytic activity">
    <reaction evidence="5">
        <text>3-O-(N-acetyl-beta-D-glucosaminyl)-L-threonyl-[protein] + H2O = L-threonyl-[protein] + N-acetyl-D-glucosamine</text>
        <dbReference type="Rhea" id="RHEA:48892"/>
        <dbReference type="Rhea" id="RHEA-COMP:11060"/>
        <dbReference type="Rhea" id="RHEA-COMP:12252"/>
        <dbReference type="ChEBI" id="CHEBI:15377"/>
        <dbReference type="ChEBI" id="CHEBI:30013"/>
        <dbReference type="ChEBI" id="CHEBI:90840"/>
        <dbReference type="ChEBI" id="CHEBI:506227"/>
        <dbReference type="EC" id="3.2.1.169"/>
    </reaction>
</comment>
<feature type="domain" description="GH84" evidence="9">
    <location>
        <begin position="57"/>
        <end position="332"/>
    </location>
</feature>
<evidence type="ECO:0000259" key="9">
    <source>
        <dbReference type="PROSITE" id="PS52009"/>
    </source>
</evidence>
<keyword evidence="2" id="KW-0326">Glycosidase</keyword>
<dbReference type="GO" id="GO:0009100">
    <property type="term" value="P:glycoprotein metabolic process"/>
    <property type="evidence" value="ECO:0007669"/>
    <property type="project" value="TreeGrafter"/>
</dbReference>
<comment type="catalytic activity">
    <reaction evidence="4">
        <text>3-O-(N-acetyl-beta-D-glucosaminyl)-L-seryl-[protein] + H2O = N-acetyl-D-glucosamine + L-seryl-[protein]</text>
        <dbReference type="Rhea" id="RHEA:48876"/>
        <dbReference type="Rhea" id="RHEA-COMP:9863"/>
        <dbReference type="Rhea" id="RHEA-COMP:12251"/>
        <dbReference type="ChEBI" id="CHEBI:15377"/>
        <dbReference type="ChEBI" id="CHEBI:29999"/>
        <dbReference type="ChEBI" id="CHEBI:90838"/>
        <dbReference type="ChEBI" id="CHEBI:506227"/>
        <dbReference type="EC" id="3.2.1.169"/>
    </reaction>
</comment>
<evidence type="ECO:0000256" key="3">
    <source>
        <dbReference type="ARBA" id="ARBA00030512"/>
    </source>
</evidence>
<dbReference type="EC" id="3.2.1.169" evidence="6"/>
<dbReference type="Gene3D" id="1.20.58.240">
    <property type="entry name" value="STAT, domain 1"/>
    <property type="match status" value="1"/>
</dbReference>
<feature type="region of interest" description="Disordered" evidence="8">
    <location>
        <begin position="527"/>
        <end position="580"/>
    </location>
</feature>
<organism evidence="10">
    <name type="scientific">Photinus pyralis</name>
    <name type="common">Common eastern firefly</name>
    <name type="synonym">Lampyris pyralis</name>
    <dbReference type="NCBI Taxonomy" id="7054"/>
    <lineage>
        <taxon>Eukaryota</taxon>
        <taxon>Metazoa</taxon>
        <taxon>Ecdysozoa</taxon>
        <taxon>Arthropoda</taxon>
        <taxon>Hexapoda</taxon>
        <taxon>Insecta</taxon>
        <taxon>Pterygota</taxon>
        <taxon>Neoptera</taxon>
        <taxon>Endopterygota</taxon>
        <taxon>Coleoptera</taxon>
        <taxon>Polyphaga</taxon>
        <taxon>Elateriformia</taxon>
        <taxon>Elateroidea</taxon>
        <taxon>Lampyridae</taxon>
        <taxon>Lampyrinae</taxon>
        <taxon>Photinus</taxon>
    </lineage>
</organism>
<feature type="compositionally biased region" description="Basic and acidic residues" evidence="8">
    <location>
        <begin position="527"/>
        <end position="552"/>
    </location>
</feature>
<dbReference type="GO" id="GO:0016231">
    <property type="term" value="F:beta-N-acetylglucosaminidase activity"/>
    <property type="evidence" value="ECO:0007669"/>
    <property type="project" value="TreeGrafter"/>
</dbReference>
<evidence type="ECO:0000256" key="6">
    <source>
        <dbReference type="ARBA" id="ARBA00066938"/>
    </source>
</evidence>
<name>A0A1Y1MDX7_PHOPY</name>
<evidence type="ECO:0000313" key="10">
    <source>
        <dbReference type="EMBL" id="JAV83791.1"/>
    </source>
</evidence>
<evidence type="ECO:0000256" key="7">
    <source>
        <dbReference type="ARBA" id="ARBA00076634"/>
    </source>
</evidence>
<dbReference type="Pfam" id="PF07555">
    <property type="entry name" value="NAGidase"/>
    <property type="match status" value="1"/>
</dbReference>
<keyword evidence="1" id="KW-0378">Hydrolase</keyword>
<evidence type="ECO:0000256" key="2">
    <source>
        <dbReference type="ARBA" id="ARBA00023295"/>
    </source>
</evidence>
<dbReference type="PANTHER" id="PTHR13170:SF16">
    <property type="entry name" value="PROTEIN O-GLCNACASE"/>
    <property type="match status" value="1"/>
</dbReference>
<sequence>MYILPTQPLSVYSFLSEVALNVDCRLLFCDCRRSLIMAAGPTNLANSDNLNTKNGNFICGVIEGFYGRPWTTEQRKDLFQKLKKWGLDSYVYAPKDDYKHRAYWRELYTVEEAEHLTGLISAAKEHNVTFYYALSPGLDVTYSSTKEITALKRKLEQVAQFGCTAFALLFDDIEPEMSEADKEIFQSFAHAQVSVTNEIYQHLGQPKFLLCPTQYCESRAMPNVTNSEYLNTLGSKLAQEIDVMWTGPKVVSRILTADSIQKITDVLRRPPVIWDNIHANDYDQKRVFLGPYSGRSPDLIPKLRGVLTNPNCEYGANFIAIHTLSQWSRCNVNGQRDLTLNDTVSADIKLETETEDGLSGEDVPATLSPNMYHPRLALRNAIKEWLPEFSRQKAAWGPIAKPQPAITVVPVPIIPSINTCMSLTTTTTTTSSGIAATPIVNTTQLQALAEVCSTVTVSGSDSLVNPIPAPVMNSLVSETKVVCNESIPNPITPVPIPILPSDSSKSITILNGAHVKIDKEKLLGKHKKCDQNGDSKDEEEGSKIDTLPKDEVSMNTDSSTECNDSSLSPSEPMDCNSTPNASPSHLNKCCSSNEDVAMIETSTSSGSMQIEASDALNNQINAENENTRKECELTVEDLSLLCDLFYLPFEHGGQGLQLLQEFNWLKSNAPLVMTSGAIKNKSQPEVQEWFTRADKMNEMAQAVNRLFQHLSGCNNRELLYDLYAYVWDIRGVISLLNSYIKWLGFSKGWKETFMSGEQEPWVFRGGLTADLQRLIPVDSGNDLFIYKAPDVPTCRVYTIRPYTTQDERRVYDVCTRTCKDGLEDAHPYPEDLKDLNADCIVGPYLTLHPEFCMVVEDETGVVGYACAALDYKKFRVKEEVAWIPDMCLKYPMQDSHCDLSKLAQESLSYLHNYKDKLYVSSSTHPSSMTCSLLPSVLDQSVSKRLVTCLLAALRANGSFGVHVVMNTMDNYTHAFYGKLGFVENTHDALKGKIVMGRTF</sequence>
<dbReference type="SUPFAM" id="SSF51445">
    <property type="entry name" value="(Trans)glycosidases"/>
    <property type="match status" value="1"/>
</dbReference>
<dbReference type="SUPFAM" id="SSF55729">
    <property type="entry name" value="Acyl-CoA N-acyltransferases (Nat)"/>
    <property type="match status" value="1"/>
</dbReference>
<dbReference type="InterPro" id="IPR017853">
    <property type="entry name" value="GH"/>
</dbReference>
<dbReference type="GO" id="GO:0102571">
    <property type="term" value="F:[protein]-3-O-(N-acetyl-D-glucosaminyl)-L-serine/L-threonine O-N-acetyl-alpha-D-glucosaminase activity"/>
    <property type="evidence" value="ECO:0007669"/>
    <property type="project" value="UniProtKB-EC"/>
</dbReference>
<dbReference type="EMBL" id="GEZM01034447">
    <property type="protein sequence ID" value="JAV83791.1"/>
    <property type="molecule type" value="Transcribed_RNA"/>
</dbReference>
<dbReference type="InterPro" id="IPR051822">
    <property type="entry name" value="Glycosyl_Hydrolase_84"/>
</dbReference>
<dbReference type="Gene3D" id="3.20.20.80">
    <property type="entry name" value="Glycosidases"/>
    <property type="match status" value="1"/>
</dbReference>
<proteinExistence type="predicted"/>
<dbReference type="AlphaFoldDB" id="A0A1Y1MDX7"/>
<evidence type="ECO:0000256" key="5">
    <source>
        <dbReference type="ARBA" id="ARBA00052136"/>
    </source>
</evidence>
<evidence type="ECO:0000256" key="4">
    <source>
        <dbReference type="ARBA" id="ARBA00050933"/>
    </source>
</evidence>
<dbReference type="PROSITE" id="PS52009">
    <property type="entry name" value="GH84"/>
    <property type="match status" value="1"/>
</dbReference>
<dbReference type="InterPro" id="IPR016181">
    <property type="entry name" value="Acyl_CoA_acyltransferase"/>
</dbReference>
<evidence type="ECO:0000256" key="1">
    <source>
        <dbReference type="ARBA" id="ARBA00022801"/>
    </source>
</evidence>
<dbReference type="Gene3D" id="3.40.630.30">
    <property type="match status" value="1"/>
</dbReference>
<dbReference type="InterPro" id="IPR011496">
    <property type="entry name" value="O-GlcNAcase_cat"/>
</dbReference>
<protein>
    <recommendedName>
        <fullName evidence="6">protein O-GlcNAcase</fullName>
        <ecNumber evidence="6">3.2.1.169</ecNumber>
    </recommendedName>
    <alternativeName>
        <fullName evidence="3">Beta-N-acetylhexosaminidase</fullName>
    </alternativeName>
    <alternativeName>
        <fullName evidence="7">Beta-hexosaminidase</fullName>
    </alternativeName>
</protein>